<dbReference type="Gene3D" id="2.40.50.140">
    <property type="entry name" value="Nucleic acid-binding proteins"/>
    <property type="match status" value="1"/>
</dbReference>
<dbReference type="GO" id="GO:0005730">
    <property type="term" value="C:nucleolus"/>
    <property type="evidence" value="ECO:0007669"/>
    <property type="project" value="UniProtKB-SubCell"/>
</dbReference>
<dbReference type="GO" id="GO:0071035">
    <property type="term" value="P:nuclear polyadenylation-dependent rRNA catabolic process"/>
    <property type="evidence" value="ECO:0007669"/>
    <property type="project" value="EnsemblFungi"/>
</dbReference>
<keyword evidence="2" id="KW-0963">Cytoplasm</keyword>
<dbReference type="GO" id="GO:0000176">
    <property type="term" value="C:nuclear exosome (RNase complex)"/>
    <property type="evidence" value="ECO:0007669"/>
    <property type="project" value="EnsemblFungi"/>
</dbReference>
<reference evidence="7 9" key="2">
    <citation type="submission" date="2018-07" db="EMBL/GenBank/DDBJ databases">
        <title>Draft Genome Assemblies for Five Robust Yarrowia lipolytica Strains Exhibiting High Lipid Production and Pentose Sugar Utilization and Sugar Alcohol Secretion from Undetoxified Lignocellulosic Biomass Hydrolysates.</title>
        <authorList>
            <consortium name="DOE Joint Genome Institute"/>
            <person name="Walker C."/>
            <person name="Ryu S."/>
            <person name="Na H."/>
            <person name="Zane M."/>
            <person name="LaButti K."/>
            <person name="Lipzen A."/>
            <person name="Haridas S."/>
            <person name="Barry K."/>
            <person name="Grigoriev I.V."/>
            <person name="Quarterman J."/>
            <person name="Slininger P."/>
            <person name="Dien B."/>
            <person name="Trinh C.T."/>
        </authorList>
    </citation>
    <scope>NUCLEOTIDE SEQUENCE [LARGE SCALE GENOMIC DNA]</scope>
    <source>
        <strain evidence="7 9">YB392</strain>
    </source>
</reference>
<sequence length="285" mass="30050">MIPGFVTPGILISLVVDRDGNKFYPGIGTAVRVVEGSEAKVAGKSQAKAIVATATGKVVLSERQESAEHNDKSRDTKGSCYTVNIVKKTKGDDSSSTTPTTSHVSPSASSGLPKVGDYILARVSKLTSKQANVEILVVEGQGGVGQDAGLGLNGNENGIHSNPLSNAGSLVEGAIRSDLGEGFGGIIRSIDVRATERDKVKMELCFKPGDIVRAQVISLGDGANYYLSTAKNELGVLFARSKIGELMYATDWQTMACPVTGLTEERKCASPYKQEVKAEVKEEAK</sequence>
<evidence type="ECO:0000256" key="2">
    <source>
        <dbReference type="ARBA" id="ARBA00022490"/>
    </source>
</evidence>
<name>A0A1H6PXC1_YARLL</name>
<dbReference type="KEGG" id="yli:2906218"/>
<dbReference type="InterPro" id="IPR019495">
    <property type="entry name" value="EXOSC1_C"/>
</dbReference>
<dbReference type="GO" id="GO:0000177">
    <property type="term" value="C:cytoplasmic exosome (RNase complex)"/>
    <property type="evidence" value="ECO:0007669"/>
    <property type="project" value="EnsemblFungi"/>
</dbReference>
<dbReference type="GeneID" id="2906218"/>
<dbReference type="AlphaFoldDB" id="A0A1H6PXC1"/>
<dbReference type="eggNOG" id="KOG3409">
    <property type="taxonomic scope" value="Eukaryota"/>
</dbReference>
<evidence type="ECO:0000313" key="7">
    <source>
        <dbReference type="EMBL" id="RDW22682.1"/>
    </source>
</evidence>
<dbReference type="GO" id="GO:0070481">
    <property type="term" value="P:nuclear-transcribed mRNA catabolic process, non-stop decay"/>
    <property type="evidence" value="ECO:0007669"/>
    <property type="project" value="EnsemblFungi"/>
</dbReference>
<dbReference type="Proteomes" id="UP000182444">
    <property type="component" value="Chromosome 1A"/>
</dbReference>
<feature type="region of interest" description="Disordered" evidence="4">
    <location>
        <begin position="89"/>
        <end position="111"/>
    </location>
</feature>
<dbReference type="OrthoDB" id="440760at2759"/>
<accession>A0A1H6PXC1</accession>
<proteinExistence type="predicted"/>
<evidence type="ECO:0000259" key="5">
    <source>
        <dbReference type="Pfam" id="PF10447"/>
    </source>
</evidence>
<dbReference type="GO" id="GO:0071038">
    <property type="term" value="P:TRAMP-dependent tRNA surveillance pathway"/>
    <property type="evidence" value="ECO:0007669"/>
    <property type="project" value="EnsemblFungi"/>
</dbReference>
<dbReference type="Pfam" id="PF10447">
    <property type="entry name" value="EXOSC1"/>
    <property type="match status" value="1"/>
</dbReference>
<evidence type="ECO:0000313" key="9">
    <source>
        <dbReference type="Proteomes" id="UP000256601"/>
    </source>
</evidence>
<dbReference type="EMBL" id="CP017553">
    <property type="protein sequence ID" value="AOW00298.1"/>
    <property type="molecule type" value="Genomic_DNA"/>
</dbReference>
<keyword evidence="3" id="KW-0271">Exosome</keyword>
<dbReference type="PANTHER" id="PTHR12686:SF8">
    <property type="entry name" value="EXOSOME COMPLEX COMPONENT CSL4"/>
    <property type="match status" value="1"/>
</dbReference>
<dbReference type="InterPro" id="IPR012340">
    <property type="entry name" value="NA-bd_OB-fold"/>
</dbReference>
<dbReference type="EMBL" id="KZ859174">
    <property type="protein sequence ID" value="RDW22682.1"/>
    <property type="molecule type" value="Genomic_DNA"/>
</dbReference>
<evidence type="ECO:0000313" key="6">
    <source>
        <dbReference type="EMBL" id="AOW00298.1"/>
    </source>
</evidence>
<dbReference type="RefSeq" id="XP_499797.1">
    <property type="nucleotide sequence ID" value="XM_499797.1"/>
</dbReference>
<evidence type="ECO:0000256" key="3">
    <source>
        <dbReference type="ARBA" id="ARBA00022835"/>
    </source>
</evidence>
<feature type="compositionally biased region" description="Low complexity" evidence="4">
    <location>
        <begin position="94"/>
        <end position="110"/>
    </location>
</feature>
<evidence type="ECO:0000313" key="8">
    <source>
        <dbReference type="Proteomes" id="UP000182444"/>
    </source>
</evidence>
<evidence type="ECO:0000256" key="4">
    <source>
        <dbReference type="SAM" id="MobiDB-lite"/>
    </source>
</evidence>
<feature type="domain" description="Exosome complex component CSL4 C-terminal" evidence="5">
    <location>
        <begin position="112"/>
        <end position="219"/>
    </location>
</feature>
<dbReference type="Proteomes" id="UP000256601">
    <property type="component" value="Unassembled WGS sequence"/>
</dbReference>
<reference evidence="6 8" key="1">
    <citation type="journal article" date="2016" name="PLoS ONE">
        <title>Sequence Assembly of Yarrowia lipolytica Strain W29/CLIB89 Shows Transposable Element Diversity.</title>
        <authorList>
            <person name="Magnan C."/>
            <person name="Yu J."/>
            <person name="Chang I."/>
            <person name="Jahn E."/>
            <person name="Kanomata Y."/>
            <person name="Wu J."/>
            <person name="Zeller M."/>
            <person name="Oakes M."/>
            <person name="Baldi P."/>
            <person name="Sandmeyer S."/>
        </authorList>
    </citation>
    <scope>NUCLEOTIDE SEQUENCE [LARGE SCALE GENOMIC DNA]</scope>
    <source>
        <strain evidence="6">CLIB89</strain>
        <strain evidence="8">CLIB89(W29)</strain>
    </source>
</reference>
<protein>
    <recommendedName>
        <fullName evidence="5">Exosome complex component CSL4 C-terminal domain-containing protein</fullName>
    </recommendedName>
</protein>
<dbReference type="InterPro" id="IPR039771">
    <property type="entry name" value="Csl4"/>
</dbReference>
<dbReference type="VEuPathDB" id="FungiDB:YALI0_A05995g"/>
<dbReference type="VEuPathDB" id="FungiDB:YALI1_A05821g"/>
<dbReference type="GO" id="GO:0000467">
    <property type="term" value="P:exonucleolytic trimming to generate mature 3'-end of 5.8S rRNA from tricistronic rRNA transcript (SSU-rRNA, 5.8S rRNA, LSU-rRNA)"/>
    <property type="evidence" value="ECO:0007669"/>
    <property type="project" value="EnsemblFungi"/>
</dbReference>
<dbReference type="GO" id="GO:0006397">
    <property type="term" value="P:mRNA processing"/>
    <property type="evidence" value="ECO:0007669"/>
    <property type="project" value="EnsemblFungi"/>
</dbReference>
<gene>
    <name evidence="7" type="ORF">B0I71DRAFT_137191</name>
    <name evidence="6" type="ORF">YALI1_A05821g</name>
</gene>
<organism evidence="6 8">
    <name type="scientific">Yarrowia lipolytica</name>
    <name type="common">Candida lipolytica</name>
    <dbReference type="NCBI Taxonomy" id="4952"/>
    <lineage>
        <taxon>Eukaryota</taxon>
        <taxon>Fungi</taxon>
        <taxon>Dikarya</taxon>
        <taxon>Ascomycota</taxon>
        <taxon>Saccharomycotina</taxon>
        <taxon>Dipodascomycetes</taxon>
        <taxon>Dipodascales</taxon>
        <taxon>Dipodascales incertae sedis</taxon>
        <taxon>Yarrowia</taxon>
    </lineage>
</organism>
<evidence type="ECO:0000256" key="1">
    <source>
        <dbReference type="ARBA" id="ARBA00004604"/>
    </source>
</evidence>
<dbReference type="SUPFAM" id="SSF50249">
    <property type="entry name" value="Nucleic acid-binding proteins"/>
    <property type="match status" value="1"/>
</dbReference>
<dbReference type="GO" id="GO:0003723">
    <property type="term" value="F:RNA binding"/>
    <property type="evidence" value="ECO:0007669"/>
    <property type="project" value="InterPro"/>
</dbReference>
<dbReference type="PANTHER" id="PTHR12686">
    <property type="entry name" value="3'-5' EXORIBONUCLEASE CSL4-RELATED"/>
    <property type="match status" value="1"/>
</dbReference>
<comment type="subcellular location">
    <subcellularLocation>
        <location evidence="1">Nucleus</location>
        <location evidence="1">Nucleolus</location>
    </subcellularLocation>
</comment>